<dbReference type="EMBL" id="BAABHA010000002">
    <property type="protein sequence ID" value="GAA4374920.1"/>
    <property type="molecule type" value="Genomic_DNA"/>
</dbReference>
<dbReference type="Pfam" id="PF02113">
    <property type="entry name" value="Peptidase_S13"/>
    <property type="match status" value="2"/>
</dbReference>
<evidence type="ECO:0000256" key="3">
    <source>
        <dbReference type="SAM" id="SignalP"/>
    </source>
</evidence>
<comment type="caution">
    <text evidence="4">The sequence shown here is derived from an EMBL/GenBank/DDBJ whole genome shotgun (WGS) entry which is preliminary data.</text>
</comment>
<dbReference type="RefSeq" id="WP_345221447.1">
    <property type="nucleotide sequence ID" value="NZ_BAABHA010000002.1"/>
</dbReference>
<reference evidence="5" key="1">
    <citation type="journal article" date="2019" name="Int. J. Syst. Evol. Microbiol.">
        <title>The Global Catalogue of Microorganisms (GCM) 10K type strain sequencing project: providing services to taxonomists for standard genome sequencing and annotation.</title>
        <authorList>
            <consortium name="The Broad Institute Genomics Platform"/>
            <consortium name="The Broad Institute Genome Sequencing Center for Infectious Disease"/>
            <person name="Wu L."/>
            <person name="Ma J."/>
        </authorList>
    </citation>
    <scope>NUCLEOTIDE SEQUENCE [LARGE SCALE GENOMIC DNA]</scope>
    <source>
        <strain evidence="5">JCM 17924</strain>
    </source>
</reference>
<evidence type="ECO:0000256" key="2">
    <source>
        <dbReference type="ARBA" id="ARBA00022801"/>
    </source>
</evidence>
<comment type="similarity">
    <text evidence="1">Belongs to the peptidase S13 family.</text>
</comment>
<keyword evidence="5" id="KW-1185">Reference proteome</keyword>
<feature type="signal peptide" evidence="3">
    <location>
        <begin position="1"/>
        <end position="20"/>
    </location>
</feature>
<dbReference type="PANTHER" id="PTHR30023">
    <property type="entry name" value="D-ALANYL-D-ALANINE CARBOXYPEPTIDASE"/>
    <property type="match status" value="1"/>
</dbReference>
<dbReference type="PANTHER" id="PTHR30023:SF0">
    <property type="entry name" value="PENICILLIN-SENSITIVE CARBOXYPEPTIDASE A"/>
    <property type="match status" value="1"/>
</dbReference>
<feature type="chain" id="PRO_5047319615" evidence="3">
    <location>
        <begin position="21"/>
        <end position="450"/>
    </location>
</feature>
<gene>
    <name evidence="4" type="primary">dacB</name>
    <name evidence="4" type="ORF">GCM10023186_07000</name>
</gene>
<dbReference type="InterPro" id="IPR012338">
    <property type="entry name" value="Beta-lactam/transpept-like"/>
</dbReference>
<evidence type="ECO:0000313" key="4">
    <source>
        <dbReference type="EMBL" id="GAA4374920.1"/>
    </source>
</evidence>
<name>A0ABP8IV06_9BACT</name>
<keyword evidence="3" id="KW-0732">Signal</keyword>
<accession>A0ABP8IV06</accession>
<evidence type="ECO:0000256" key="1">
    <source>
        <dbReference type="ARBA" id="ARBA00006096"/>
    </source>
</evidence>
<protein>
    <submittedName>
        <fullName evidence="4">D-alanyl-D-alanine carboxypeptidase/D-alanyl-D-alanine-endopeptidase</fullName>
    </submittedName>
</protein>
<proteinExistence type="inferred from homology"/>
<sequence>MRRLFLIVAGLALRAAVATAQTTPPTAPPPLPAAPTDWLLRELEASPVLRQHHAGLQLTDVATGQNLLSWHAEQYFTPASTHKLLTLYAALRMLPDSVPSLHYLIRGDTLLVRGTGDPTLLHGDVPSARAYTFMQRWPGPLVLCSTPYAEPVFGPGWTWDDFPYYFQPERGTFPIYGHTVRFYARQPGRAPVVQPRTFRPLVQAAPPGATSPDHVRREVEANRYTWFPSPKAWVDESPFRTSPELLLALLRDTLHRDVQPGRWQLRPGEQPRTLHGLPIDSLLRRTIRVSDNLLAEQLLLLCSAQLGHDSLSAGRVIRHVRRQGWLRGLPDSTAWVDGSGLSRLNLTTPRNQVALLLKLHQLVPEPRLLSLLAAGGGQGTLRRAFRPLDKKPWLWGKTGTLSNNHNLCGFVRTKAGHLLAFSFMNNNHLAESPVIRREMERLLTLVREQL</sequence>
<organism evidence="4 5">
    <name type="scientific">Hymenobacter koreensis</name>
    <dbReference type="NCBI Taxonomy" id="1084523"/>
    <lineage>
        <taxon>Bacteria</taxon>
        <taxon>Pseudomonadati</taxon>
        <taxon>Bacteroidota</taxon>
        <taxon>Cytophagia</taxon>
        <taxon>Cytophagales</taxon>
        <taxon>Hymenobacteraceae</taxon>
        <taxon>Hymenobacter</taxon>
    </lineage>
</organism>
<dbReference type="GO" id="GO:0004180">
    <property type="term" value="F:carboxypeptidase activity"/>
    <property type="evidence" value="ECO:0007669"/>
    <property type="project" value="UniProtKB-KW"/>
</dbReference>
<keyword evidence="4" id="KW-0121">Carboxypeptidase</keyword>
<evidence type="ECO:0000313" key="5">
    <source>
        <dbReference type="Proteomes" id="UP001500454"/>
    </source>
</evidence>
<dbReference type="SUPFAM" id="SSF56601">
    <property type="entry name" value="beta-lactamase/transpeptidase-like"/>
    <property type="match status" value="1"/>
</dbReference>
<keyword evidence="4" id="KW-0645">Protease</keyword>
<keyword evidence="2" id="KW-0378">Hydrolase</keyword>
<dbReference type="InterPro" id="IPR000667">
    <property type="entry name" value="Peptidase_S13"/>
</dbReference>
<dbReference type="PRINTS" id="PR00922">
    <property type="entry name" value="DADACBPTASE3"/>
</dbReference>
<dbReference type="Proteomes" id="UP001500454">
    <property type="component" value="Unassembled WGS sequence"/>
</dbReference>
<dbReference type="Gene3D" id="3.40.710.10">
    <property type="entry name" value="DD-peptidase/beta-lactamase superfamily"/>
    <property type="match status" value="2"/>
</dbReference>